<evidence type="ECO:0000313" key="2">
    <source>
        <dbReference type="Proteomes" id="UP001642405"/>
    </source>
</evidence>
<dbReference type="Proteomes" id="UP001642405">
    <property type="component" value="Unassembled WGS sequence"/>
</dbReference>
<name>A0ABP0C4Q9_9PEZI</name>
<organism evidence="1 2">
    <name type="scientific">Sporothrix curviconia</name>
    <dbReference type="NCBI Taxonomy" id="1260050"/>
    <lineage>
        <taxon>Eukaryota</taxon>
        <taxon>Fungi</taxon>
        <taxon>Dikarya</taxon>
        <taxon>Ascomycota</taxon>
        <taxon>Pezizomycotina</taxon>
        <taxon>Sordariomycetes</taxon>
        <taxon>Sordariomycetidae</taxon>
        <taxon>Ophiostomatales</taxon>
        <taxon>Ophiostomataceae</taxon>
        <taxon>Sporothrix</taxon>
    </lineage>
</organism>
<sequence>MASQGTGSTEALDDPSAAVVPDALFRSVRALFKQLAALPADCDSLVVGNVSVESFRAIETARPAPPPLPAALFAGYRMHMGLDDQWVMFGAATLAALSGVSAAGQGEADSSGGPWLQHDGSVRAWPTLVIEAGVTQTLSSLRMRARWWFTASDYAMKAGRAGESHLGYLLDSNREVDCAGAGAATPRCDASRAARRQLVLDQELLINWIGPVPLPQTPVAHRALEHFAVEGAPLVLRFQDLMDRQPIAATGEHDVSVPEAELQFLAHQVWYRV</sequence>
<dbReference type="EMBL" id="CAWUHB010000037">
    <property type="protein sequence ID" value="CAK7226803.1"/>
    <property type="molecule type" value="Genomic_DNA"/>
</dbReference>
<keyword evidence="2" id="KW-1185">Reference proteome</keyword>
<proteinExistence type="predicted"/>
<evidence type="ECO:0000313" key="1">
    <source>
        <dbReference type="EMBL" id="CAK7226803.1"/>
    </source>
</evidence>
<reference evidence="1 2" key="1">
    <citation type="submission" date="2024-01" db="EMBL/GenBank/DDBJ databases">
        <authorList>
            <person name="Allen C."/>
            <person name="Tagirdzhanova G."/>
        </authorList>
    </citation>
    <scope>NUCLEOTIDE SEQUENCE [LARGE SCALE GENOMIC DNA]</scope>
</reference>
<protein>
    <submittedName>
        <fullName evidence="1">Uncharacterized protein</fullName>
    </submittedName>
</protein>
<accession>A0ABP0C4Q9</accession>
<gene>
    <name evidence="1" type="ORF">SCUCBS95973_006322</name>
</gene>
<comment type="caution">
    <text evidence="1">The sequence shown here is derived from an EMBL/GenBank/DDBJ whole genome shotgun (WGS) entry which is preliminary data.</text>
</comment>